<dbReference type="CDD" id="cd01644">
    <property type="entry name" value="RT_pepA17"/>
    <property type="match status" value="1"/>
</dbReference>
<dbReference type="PANTHER" id="PTHR47331">
    <property type="entry name" value="PHD-TYPE DOMAIN-CONTAINING PROTEIN"/>
    <property type="match status" value="1"/>
</dbReference>
<dbReference type="Pfam" id="PF00078">
    <property type="entry name" value="RVT_1"/>
    <property type="match status" value="1"/>
</dbReference>
<evidence type="ECO:0000313" key="2">
    <source>
        <dbReference type="EMBL" id="KFD59509.1"/>
    </source>
</evidence>
<dbReference type="InterPro" id="IPR001584">
    <property type="entry name" value="Integrase_cat-core"/>
</dbReference>
<dbReference type="Pfam" id="PF17921">
    <property type="entry name" value="Integrase_H2C2"/>
    <property type="match status" value="1"/>
</dbReference>
<dbReference type="PROSITE" id="PS50994">
    <property type="entry name" value="INTEGRASE"/>
    <property type="match status" value="1"/>
</dbReference>
<dbReference type="AlphaFoldDB" id="A0A085MQL3"/>
<dbReference type="SUPFAM" id="SSF53098">
    <property type="entry name" value="Ribonuclease H-like"/>
    <property type="match status" value="1"/>
</dbReference>
<dbReference type="EMBL" id="KL367865">
    <property type="protein sequence ID" value="KFD59509.1"/>
    <property type="molecule type" value="Genomic_DNA"/>
</dbReference>
<dbReference type="InterPro" id="IPR043502">
    <property type="entry name" value="DNA/RNA_pol_sf"/>
</dbReference>
<proteinExistence type="predicted"/>
<feature type="domain" description="Integrase catalytic" evidence="1">
    <location>
        <begin position="749"/>
        <end position="936"/>
    </location>
</feature>
<dbReference type="GO" id="GO:0015074">
    <property type="term" value="P:DNA integration"/>
    <property type="evidence" value="ECO:0007669"/>
    <property type="project" value="InterPro"/>
</dbReference>
<organism evidence="2">
    <name type="scientific">Trichuris suis</name>
    <name type="common">pig whipworm</name>
    <dbReference type="NCBI Taxonomy" id="68888"/>
    <lineage>
        <taxon>Eukaryota</taxon>
        <taxon>Metazoa</taxon>
        <taxon>Ecdysozoa</taxon>
        <taxon>Nematoda</taxon>
        <taxon>Enoplea</taxon>
        <taxon>Dorylaimia</taxon>
        <taxon>Trichinellida</taxon>
        <taxon>Trichuridae</taxon>
        <taxon>Trichuris</taxon>
    </lineage>
</organism>
<dbReference type="PANTHER" id="PTHR47331:SF1">
    <property type="entry name" value="GAG-LIKE PROTEIN"/>
    <property type="match status" value="1"/>
</dbReference>
<dbReference type="Gene3D" id="1.10.340.70">
    <property type="match status" value="1"/>
</dbReference>
<dbReference type="GO" id="GO:0003676">
    <property type="term" value="F:nucleic acid binding"/>
    <property type="evidence" value="ECO:0007669"/>
    <property type="project" value="InterPro"/>
</dbReference>
<reference evidence="2" key="1">
    <citation type="journal article" date="2014" name="Nat. Genet.">
        <title>Genome and transcriptome of the porcine whipworm Trichuris suis.</title>
        <authorList>
            <person name="Jex A.R."/>
            <person name="Nejsum P."/>
            <person name="Schwarz E.M."/>
            <person name="Hu L."/>
            <person name="Young N.D."/>
            <person name="Hall R.S."/>
            <person name="Korhonen P.K."/>
            <person name="Liao S."/>
            <person name="Thamsborg S."/>
            <person name="Xia J."/>
            <person name="Xu P."/>
            <person name="Wang S."/>
            <person name="Scheerlinck J.P."/>
            <person name="Hofmann A."/>
            <person name="Sternberg P.W."/>
            <person name="Wang J."/>
            <person name="Gasser R.B."/>
        </authorList>
    </citation>
    <scope>NUCLEOTIDE SEQUENCE [LARGE SCALE GENOMIC DNA]</scope>
    <source>
        <strain evidence="2">DCEP-RM93F</strain>
    </source>
</reference>
<dbReference type="Gene3D" id="3.30.70.270">
    <property type="match status" value="1"/>
</dbReference>
<dbReference type="Gene3D" id="3.30.420.10">
    <property type="entry name" value="Ribonuclease H-like superfamily/Ribonuclease H"/>
    <property type="match status" value="1"/>
</dbReference>
<dbReference type="Pfam" id="PF05380">
    <property type="entry name" value="Peptidase_A17"/>
    <property type="match status" value="1"/>
</dbReference>
<protein>
    <recommendedName>
        <fullName evidence="1">Integrase catalytic domain-containing protein</fullName>
    </recommendedName>
</protein>
<dbReference type="InterPro" id="IPR036397">
    <property type="entry name" value="RNaseH_sf"/>
</dbReference>
<dbReference type="GO" id="GO:0042575">
    <property type="term" value="C:DNA polymerase complex"/>
    <property type="evidence" value="ECO:0007669"/>
    <property type="project" value="UniProtKB-ARBA"/>
</dbReference>
<dbReference type="Proteomes" id="UP000030758">
    <property type="component" value="Unassembled WGS sequence"/>
</dbReference>
<dbReference type="InterPro" id="IPR043128">
    <property type="entry name" value="Rev_trsase/Diguanyl_cyclase"/>
</dbReference>
<dbReference type="InterPro" id="IPR012337">
    <property type="entry name" value="RNaseH-like_sf"/>
</dbReference>
<dbReference type="Gene3D" id="3.10.10.10">
    <property type="entry name" value="HIV Type 1 Reverse Transcriptase, subunit A, domain 1"/>
    <property type="match status" value="1"/>
</dbReference>
<accession>A0A085MQL3</accession>
<sequence length="941" mass="108423">MRNPNLPNNYEYAVSRLRQTENRLRNERLRQTYAEAIEMYVASGWAEEILSESENNGKTWHLPHHAVYREDNVSTRCRIVFDASARYDNRSLNDALEAGPALQGDLLAILLRFRCFRIGLQADISKMFLQIALHEDDQDACRYVWRDKANETIPRKFRFKRICFGLNCSPFLAMGVLQHHVERYQKSHERVVDHLLHDMYVDDIAVSCDDEKEAEQLVRESSEIMIAGGCRLTKWISNSDAVLLAAAQPDSLHPRVGTGVKTLGVPWNPSEDILGYACPDDLYLKTCETKRQLLQLSSKVFDPLGCISPYTVRAKILLQRMWQCGVPWDEEAPTDILKEWLQWKSELVTLTEVKFPRTLVPFRKVNVSTYELHVFCDASERAYGAAVYLRVETTSGEVVVHLVMAKGRVAPVKRVTLPRLELCAALVATRLGKYTRNVLNLKIRRVVYWSDSQVTLAWIRGHPMKWKPFVMNRVMEIQETSEPSLWRFCPGRENPADILSRGCTLDSLKSSRIWWNGPDWLHQKEGCWPPKDLTKSATVDKSVESESRLLTVTLSFQSKNARNQLFSRFSNYERMVRITVLLSRFIVNCKNKSGQKITGLIILSEVNDAEKRIWRLVQEECFPRELGSLKKGNAVPKDSDMRNLDVYLDNEGLIGVGGRLQLATLSYASKHPVVLPRHHDVVNLLITQCHERQMHMGIEHTLATLRQKVWILRGRSSVKRVLRECLICKRYQAKPLQQKMANLPAERIQPAFPFERVGLDFAGPLHVRSNAANGRKAYVCLFTCMVTRAIHLELTSDMSTEHFIQALRRFYARRGKPCVIQSDNFLTFKCANRELARLFGKRDKETIQKDMVSNGVEWKFITERAPWTGGYWERLVRSVKTPLRKVLRNALLDEEELRTVLCEIEARINSRPLTFLGDGPNDPTVLTPFHFLIGREYNEWP</sequence>
<evidence type="ECO:0000259" key="1">
    <source>
        <dbReference type="PROSITE" id="PS50994"/>
    </source>
</evidence>
<dbReference type="InterPro" id="IPR008042">
    <property type="entry name" value="Retrotrans_Pao"/>
</dbReference>
<dbReference type="InterPro" id="IPR041588">
    <property type="entry name" value="Integrase_H2C2"/>
</dbReference>
<dbReference type="InterPro" id="IPR000477">
    <property type="entry name" value="RT_dom"/>
</dbReference>
<name>A0A085MQL3_9BILA</name>
<dbReference type="SUPFAM" id="SSF56672">
    <property type="entry name" value="DNA/RNA polymerases"/>
    <property type="match status" value="1"/>
</dbReference>
<gene>
    <name evidence="2" type="ORF">M514_28311</name>
</gene>